<evidence type="ECO:0000256" key="1">
    <source>
        <dbReference type="SAM" id="Phobius"/>
    </source>
</evidence>
<name>A0A9W7E4E1_9STRA</name>
<keyword evidence="1" id="KW-1133">Transmembrane helix</keyword>
<dbReference type="AlphaFoldDB" id="A0A9W7E4E1"/>
<keyword evidence="3" id="KW-1185">Reference proteome</keyword>
<keyword evidence="1" id="KW-0472">Membrane</keyword>
<gene>
    <name evidence="2" type="ORF">TrLO_g12689</name>
</gene>
<keyword evidence="1" id="KW-0812">Transmembrane</keyword>
<organism evidence="2 3">
    <name type="scientific">Triparma laevis f. longispina</name>
    <dbReference type="NCBI Taxonomy" id="1714387"/>
    <lineage>
        <taxon>Eukaryota</taxon>
        <taxon>Sar</taxon>
        <taxon>Stramenopiles</taxon>
        <taxon>Ochrophyta</taxon>
        <taxon>Bolidophyceae</taxon>
        <taxon>Parmales</taxon>
        <taxon>Triparmaceae</taxon>
        <taxon>Triparma</taxon>
    </lineage>
</organism>
<feature type="transmembrane region" description="Helical" evidence="1">
    <location>
        <begin position="14"/>
        <end position="34"/>
    </location>
</feature>
<proteinExistence type="predicted"/>
<evidence type="ECO:0000313" key="3">
    <source>
        <dbReference type="Proteomes" id="UP001165122"/>
    </source>
</evidence>
<comment type="caution">
    <text evidence="2">The sequence shown here is derived from an EMBL/GenBank/DDBJ whole genome shotgun (WGS) entry which is preliminary data.</text>
</comment>
<dbReference type="EMBL" id="BRXW01000551">
    <property type="protein sequence ID" value="GMH65328.1"/>
    <property type="molecule type" value="Genomic_DNA"/>
</dbReference>
<feature type="transmembrane region" description="Helical" evidence="1">
    <location>
        <begin position="94"/>
        <end position="113"/>
    </location>
</feature>
<dbReference type="Proteomes" id="UP001165122">
    <property type="component" value="Unassembled WGS sequence"/>
</dbReference>
<feature type="transmembrane region" description="Helical" evidence="1">
    <location>
        <begin position="55"/>
        <end position="74"/>
    </location>
</feature>
<reference evidence="3" key="1">
    <citation type="journal article" date="2023" name="Commun. Biol.">
        <title>Genome analysis of Parmales, the sister group of diatoms, reveals the evolutionary specialization of diatoms from phago-mixotrophs to photoautotrophs.</title>
        <authorList>
            <person name="Ban H."/>
            <person name="Sato S."/>
            <person name="Yoshikawa S."/>
            <person name="Yamada K."/>
            <person name="Nakamura Y."/>
            <person name="Ichinomiya M."/>
            <person name="Sato N."/>
            <person name="Blanc-Mathieu R."/>
            <person name="Endo H."/>
            <person name="Kuwata A."/>
            <person name="Ogata H."/>
        </authorList>
    </citation>
    <scope>NUCLEOTIDE SEQUENCE [LARGE SCALE GENOMIC DNA]</scope>
    <source>
        <strain evidence="3">NIES 3700</strain>
    </source>
</reference>
<protein>
    <submittedName>
        <fullName evidence="2">Uncharacterized protein</fullName>
    </submittedName>
</protein>
<accession>A0A9W7E4E1</accession>
<sequence length="282" mass="31499">MLFYLVYKVIRGDYTYWIPINGIAGILVSLILRLSSKIVADFTGCMQLRHPSEVGGLYFTLNLFIPLIALSGILSLGLLKDELSESSIGLLETLILVLGTSLIVLVGMFFLLIDGDYRYTFFSTETGDQMNRRIFLDGDDTVRAEVFGFNEAHWSPIREKVEDWIGGGWHYWEEEKPEWFTDAFKASVPEYMIPEKEKRRGGVLISPTTKESEAESSVVVVSKRRRSSAVLMAGDGIEKLVSRKKSIAKVAPAGGGGGEAKAKEVDVNEFVREVKRRGSMKL</sequence>
<evidence type="ECO:0000313" key="2">
    <source>
        <dbReference type="EMBL" id="GMH65328.1"/>
    </source>
</evidence>